<comment type="caution">
    <text evidence="2">The sequence shown here is derived from an EMBL/GenBank/DDBJ whole genome shotgun (WGS) entry which is preliminary data.</text>
</comment>
<keyword evidence="3" id="KW-1185">Reference proteome</keyword>
<organism evidence="2 3">
    <name type="scientific">Phyllobacterium ifriqiyense</name>
    <dbReference type="NCBI Taxonomy" id="314238"/>
    <lineage>
        <taxon>Bacteria</taxon>
        <taxon>Pseudomonadati</taxon>
        <taxon>Pseudomonadota</taxon>
        <taxon>Alphaproteobacteria</taxon>
        <taxon>Hyphomicrobiales</taxon>
        <taxon>Phyllobacteriaceae</taxon>
        <taxon>Phyllobacterium</taxon>
    </lineage>
</organism>
<dbReference type="EMBL" id="JAUSZT010000001">
    <property type="protein sequence ID" value="MDQ0995052.1"/>
    <property type="molecule type" value="Genomic_DNA"/>
</dbReference>
<name>A0ABU0S2V8_9HYPH</name>
<evidence type="ECO:0000313" key="3">
    <source>
        <dbReference type="Proteomes" id="UP001237780"/>
    </source>
</evidence>
<sequence length="380" mass="42248">MQSCICMAGLGGKQMGLTGQNIRNQLDLIVAGMTGLHNDGRFDEPNLDGTAGDYISFESWEWPQGVGLYGLVRLWLFTGRDDLKTLIEDWYTARIAAGLPALNVNTTAPMLALSVLWKETRDPRWKKPLDDWADQVMSQMSRTEEGAFEHHVSDKVNDHELWDDTLYMVALFLASYGQASGRRELVDEAARQFLVHSRYLADTKSGLWFHGWTFRGRHNFAQARWARGNAWITAGMLDLFDLADMPKPVKDFLMGMLVAQVNALLPLQTASGAWRTLLDDPSSYEEISATAGIGYGLLKGYRIGLGTPEWRKAGLKAVKAVLNNIDETGTVLNVSYGTRMGHDLQFYKDIPIQPTGYGQALSILCLSEALQHVEAGEQAA</sequence>
<dbReference type="PANTHER" id="PTHR33886:SF8">
    <property type="entry name" value="UNSATURATED RHAMNOGALACTURONAN HYDROLASE (EUROFUNG)"/>
    <property type="match status" value="1"/>
</dbReference>
<dbReference type="InterPro" id="IPR012341">
    <property type="entry name" value="6hp_glycosidase-like_sf"/>
</dbReference>
<dbReference type="InterPro" id="IPR052043">
    <property type="entry name" value="PolySaccharide_Degr_Enz"/>
</dbReference>
<dbReference type="Proteomes" id="UP001237780">
    <property type="component" value="Unassembled WGS sequence"/>
</dbReference>
<keyword evidence="1 2" id="KW-0378">Hydrolase</keyword>
<protein>
    <submittedName>
        <fullName evidence="2">Unsaturated rhamnogalacturonyl hydrolase</fullName>
        <ecNumber evidence="2">3.2.1.172</ecNumber>
    </submittedName>
</protein>
<gene>
    <name evidence="2" type="ORF">QFZ34_000229</name>
</gene>
<dbReference type="EC" id="3.2.1.172" evidence="2"/>
<dbReference type="InterPro" id="IPR008928">
    <property type="entry name" value="6-hairpin_glycosidase_sf"/>
</dbReference>
<dbReference type="InterPro" id="IPR010905">
    <property type="entry name" value="Glyco_hydro_88"/>
</dbReference>
<dbReference type="Pfam" id="PF07470">
    <property type="entry name" value="Glyco_hydro_88"/>
    <property type="match status" value="1"/>
</dbReference>
<dbReference type="PANTHER" id="PTHR33886">
    <property type="entry name" value="UNSATURATED RHAMNOGALACTURONAN HYDROLASE (EUROFUNG)"/>
    <property type="match status" value="1"/>
</dbReference>
<dbReference type="SUPFAM" id="SSF48208">
    <property type="entry name" value="Six-hairpin glycosidases"/>
    <property type="match status" value="1"/>
</dbReference>
<reference evidence="2 3" key="1">
    <citation type="submission" date="2023-07" db="EMBL/GenBank/DDBJ databases">
        <title>Comparative genomics of wheat-associated soil bacteria to identify genetic determinants of phenazine resistance.</title>
        <authorList>
            <person name="Mouncey N."/>
        </authorList>
    </citation>
    <scope>NUCLEOTIDE SEQUENCE [LARGE SCALE GENOMIC DNA]</scope>
    <source>
        <strain evidence="2 3">W4I11</strain>
    </source>
</reference>
<evidence type="ECO:0000256" key="1">
    <source>
        <dbReference type="ARBA" id="ARBA00022801"/>
    </source>
</evidence>
<dbReference type="Gene3D" id="1.50.10.10">
    <property type="match status" value="1"/>
</dbReference>
<keyword evidence="2" id="KW-0326">Glycosidase</keyword>
<accession>A0ABU0S2V8</accession>
<proteinExistence type="predicted"/>
<evidence type="ECO:0000313" key="2">
    <source>
        <dbReference type="EMBL" id="MDQ0995052.1"/>
    </source>
</evidence>
<dbReference type="GO" id="GO:0102211">
    <property type="term" value="F:unsaturated rhamnogalacturonyl hydrolase activity"/>
    <property type="evidence" value="ECO:0007669"/>
    <property type="project" value="UniProtKB-EC"/>
</dbReference>